<gene>
    <name evidence="1" type="ordered locus">PMT9312_1152</name>
</gene>
<evidence type="ECO:0000313" key="1">
    <source>
        <dbReference type="EMBL" id="ABB50211.1"/>
    </source>
</evidence>
<dbReference type="EMBL" id="CP000111">
    <property type="protein sequence ID" value="ABB50211.1"/>
    <property type="molecule type" value="Genomic_DNA"/>
</dbReference>
<reference evidence="2" key="1">
    <citation type="submission" date="2005-07" db="EMBL/GenBank/DDBJ databases">
        <title>Complete sequence of Prochlorococcus marinus str. MIT 9312.</title>
        <authorList>
            <consortium name="US DOE Joint Genome Institute"/>
            <person name="Copeland A."/>
            <person name="Lucas S."/>
            <person name="Lapidus A."/>
            <person name="Barry K."/>
            <person name="Detter J.C."/>
            <person name="Glavina T."/>
            <person name="Hammon N."/>
            <person name="Israni S."/>
            <person name="Pitluck S."/>
            <person name="Thiel J."/>
            <person name="Schmutz J."/>
            <person name="Larimer F."/>
            <person name="Land M."/>
            <person name="Kyrpides N."/>
            <person name="Lykidis A."/>
            <person name="Richardson P."/>
        </authorList>
    </citation>
    <scope>NUCLEOTIDE SEQUENCE [LARGE SCALE GENOMIC DNA]</scope>
    <source>
        <strain evidence="2">MIT 9312</strain>
    </source>
</reference>
<accession>Q31A84</accession>
<dbReference type="KEGG" id="pmi:PMT9312_1152"/>
<organism evidence="1 2">
    <name type="scientific">Prochlorococcus marinus (strain MIT 9312)</name>
    <dbReference type="NCBI Taxonomy" id="74546"/>
    <lineage>
        <taxon>Bacteria</taxon>
        <taxon>Bacillati</taxon>
        <taxon>Cyanobacteriota</taxon>
        <taxon>Cyanophyceae</taxon>
        <taxon>Synechococcales</taxon>
        <taxon>Prochlorococcaceae</taxon>
        <taxon>Prochlorococcus</taxon>
    </lineage>
</organism>
<protein>
    <submittedName>
        <fullName evidence="1">Uncharacterized protein</fullName>
    </submittedName>
</protein>
<dbReference type="Proteomes" id="UP000002715">
    <property type="component" value="Chromosome"/>
</dbReference>
<dbReference type="STRING" id="74546.PMT9312_1152"/>
<dbReference type="HOGENOM" id="CLU_1446466_0_0_3"/>
<evidence type="ECO:0000313" key="2">
    <source>
        <dbReference type="Proteomes" id="UP000002715"/>
    </source>
</evidence>
<proteinExistence type="predicted"/>
<name>Q31A84_PROM9</name>
<dbReference type="RefSeq" id="WP_011376701.1">
    <property type="nucleotide sequence ID" value="NC_007577.1"/>
</dbReference>
<dbReference type="AlphaFoldDB" id="Q31A84"/>
<sequence>MSKKFPILFPELLADFELIKGSSDDPDETDYEWNEGNLNFKVKEYSPDDYIPSEYNVLKYKNKFYKCAFDGHVIDGYLSEELFDEYEETYFDEEDTCAGEWIKIYKNSSREDIPEGSYLFEIPSIEEIIDGGEKEINEYISEDHEIVTEWVDEIDEEDFKNILYGVYGFGREVLFDDEFVIKKRYNG</sequence>